<name>A0ABN9XGU8_9DINO</name>
<evidence type="ECO:0000313" key="3">
    <source>
        <dbReference type="Proteomes" id="UP001189429"/>
    </source>
</evidence>
<feature type="non-terminal residue" evidence="2">
    <location>
        <position position="115"/>
    </location>
</feature>
<dbReference type="Proteomes" id="UP001189429">
    <property type="component" value="Unassembled WGS sequence"/>
</dbReference>
<reference evidence="2" key="1">
    <citation type="submission" date="2023-10" db="EMBL/GenBank/DDBJ databases">
        <authorList>
            <person name="Chen Y."/>
            <person name="Shah S."/>
            <person name="Dougan E. K."/>
            <person name="Thang M."/>
            <person name="Chan C."/>
        </authorList>
    </citation>
    <scope>NUCLEOTIDE SEQUENCE [LARGE SCALE GENOMIC DNA]</scope>
</reference>
<gene>
    <name evidence="2" type="ORF">PCOR1329_LOCUS75415</name>
</gene>
<evidence type="ECO:0000313" key="2">
    <source>
        <dbReference type="EMBL" id="CAK0897149.1"/>
    </source>
</evidence>
<sequence length="115" mass="11497">MCASTKSASSSPAQPRPGPLPESLWRKLFADVAPPQLDLLAAGLLLGALALKEALGVAAHSEALLFGALFFAARSAFARAEQSRPAAAARGCVRAAAGSGAKAGAAPPRPAARLP</sequence>
<proteinExistence type="predicted"/>
<organism evidence="2 3">
    <name type="scientific">Prorocentrum cordatum</name>
    <dbReference type="NCBI Taxonomy" id="2364126"/>
    <lineage>
        <taxon>Eukaryota</taxon>
        <taxon>Sar</taxon>
        <taxon>Alveolata</taxon>
        <taxon>Dinophyceae</taxon>
        <taxon>Prorocentrales</taxon>
        <taxon>Prorocentraceae</taxon>
        <taxon>Prorocentrum</taxon>
    </lineage>
</organism>
<protein>
    <submittedName>
        <fullName evidence="2">Uncharacterized protein</fullName>
    </submittedName>
</protein>
<comment type="caution">
    <text evidence="2">The sequence shown here is derived from an EMBL/GenBank/DDBJ whole genome shotgun (WGS) entry which is preliminary data.</text>
</comment>
<feature type="region of interest" description="Disordered" evidence="1">
    <location>
        <begin position="1"/>
        <end position="20"/>
    </location>
</feature>
<keyword evidence="3" id="KW-1185">Reference proteome</keyword>
<dbReference type="EMBL" id="CAUYUJ010020283">
    <property type="protein sequence ID" value="CAK0897149.1"/>
    <property type="molecule type" value="Genomic_DNA"/>
</dbReference>
<evidence type="ECO:0000256" key="1">
    <source>
        <dbReference type="SAM" id="MobiDB-lite"/>
    </source>
</evidence>
<feature type="compositionally biased region" description="Polar residues" evidence="1">
    <location>
        <begin position="1"/>
        <end position="13"/>
    </location>
</feature>
<accession>A0ABN9XGU8</accession>